<reference evidence="2 3" key="2">
    <citation type="submission" date="2018-10" db="EMBL/GenBank/DDBJ databases">
        <authorList>
            <consortium name="Pathogen Informatics"/>
        </authorList>
    </citation>
    <scope>NUCLEOTIDE SEQUENCE [LARGE SCALE GENOMIC DNA]</scope>
</reference>
<evidence type="ECO:0000256" key="1">
    <source>
        <dbReference type="SAM" id="MobiDB-lite"/>
    </source>
</evidence>
<feature type="region of interest" description="Disordered" evidence="1">
    <location>
        <begin position="16"/>
        <end position="47"/>
    </location>
</feature>
<dbReference type="AlphaFoldDB" id="A0A0N4VN98"/>
<evidence type="ECO:0000313" key="4">
    <source>
        <dbReference type="WBParaSite" id="EVEC_0001244401-mRNA-1"/>
    </source>
</evidence>
<dbReference type="WBParaSite" id="EVEC_0001244401-mRNA-1">
    <property type="protein sequence ID" value="EVEC_0001244401-mRNA-1"/>
    <property type="gene ID" value="EVEC_0001244401"/>
</dbReference>
<keyword evidence="3" id="KW-1185">Reference proteome</keyword>
<reference evidence="4" key="1">
    <citation type="submission" date="2017-02" db="UniProtKB">
        <authorList>
            <consortium name="WormBaseParasite"/>
        </authorList>
    </citation>
    <scope>IDENTIFICATION</scope>
</reference>
<accession>A0A0N4VN98</accession>
<sequence>MKFHIRDLEAQIRQREAGVSPLANTPKPERDDEVLLVNAPRAGEQKD</sequence>
<organism evidence="4">
    <name type="scientific">Enterobius vermicularis</name>
    <name type="common">Human pinworm</name>
    <dbReference type="NCBI Taxonomy" id="51028"/>
    <lineage>
        <taxon>Eukaryota</taxon>
        <taxon>Metazoa</taxon>
        <taxon>Ecdysozoa</taxon>
        <taxon>Nematoda</taxon>
        <taxon>Chromadorea</taxon>
        <taxon>Rhabditida</taxon>
        <taxon>Spirurina</taxon>
        <taxon>Oxyuridomorpha</taxon>
        <taxon>Oxyuroidea</taxon>
        <taxon>Oxyuridae</taxon>
        <taxon>Enterobius</taxon>
    </lineage>
</organism>
<dbReference type="Proteomes" id="UP000274131">
    <property type="component" value="Unassembled WGS sequence"/>
</dbReference>
<proteinExistence type="predicted"/>
<evidence type="ECO:0000313" key="2">
    <source>
        <dbReference type="EMBL" id="VDD96893.1"/>
    </source>
</evidence>
<evidence type="ECO:0000313" key="3">
    <source>
        <dbReference type="Proteomes" id="UP000274131"/>
    </source>
</evidence>
<dbReference type="EMBL" id="UXUI01012446">
    <property type="protein sequence ID" value="VDD96893.1"/>
    <property type="molecule type" value="Genomic_DNA"/>
</dbReference>
<gene>
    <name evidence="2" type="ORF">EVEC_LOCUS11644</name>
</gene>
<protein>
    <submittedName>
        <fullName evidence="4">Anaphase-promoting complex subunit CDC26</fullName>
    </submittedName>
</protein>
<name>A0A0N4VN98_ENTVE</name>